<reference evidence="1" key="2">
    <citation type="journal article" date="2015" name="Data Brief">
        <title>Shoot transcriptome of the giant reed, Arundo donax.</title>
        <authorList>
            <person name="Barrero R.A."/>
            <person name="Guerrero F.D."/>
            <person name="Moolhuijzen P."/>
            <person name="Goolsby J.A."/>
            <person name="Tidwell J."/>
            <person name="Bellgard S.E."/>
            <person name="Bellgard M.I."/>
        </authorList>
    </citation>
    <scope>NUCLEOTIDE SEQUENCE</scope>
    <source>
        <tissue evidence="1">Shoot tissue taken approximately 20 cm above the soil surface</tissue>
    </source>
</reference>
<name>A0A0A9GK80_ARUDO</name>
<dbReference type="AlphaFoldDB" id="A0A0A9GK80"/>
<accession>A0A0A9GK80</accession>
<organism evidence="1">
    <name type="scientific">Arundo donax</name>
    <name type="common">Giant reed</name>
    <name type="synonym">Donax arundinaceus</name>
    <dbReference type="NCBI Taxonomy" id="35708"/>
    <lineage>
        <taxon>Eukaryota</taxon>
        <taxon>Viridiplantae</taxon>
        <taxon>Streptophyta</taxon>
        <taxon>Embryophyta</taxon>
        <taxon>Tracheophyta</taxon>
        <taxon>Spermatophyta</taxon>
        <taxon>Magnoliopsida</taxon>
        <taxon>Liliopsida</taxon>
        <taxon>Poales</taxon>
        <taxon>Poaceae</taxon>
        <taxon>PACMAD clade</taxon>
        <taxon>Arundinoideae</taxon>
        <taxon>Arundineae</taxon>
        <taxon>Arundo</taxon>
    </lineage>
</organism>
<evidence type="ECO:0000313" key="1">
    <source>
        <dbReference type="EMBL" id="JAE25520.1"/>
    </source>
</evidence>
<reference evidence="1" key="1">
    <citation type="submission" date="2014-09" db="EMBL/GenBank/DDBJ databases">
        <authorList>
            <person name="Magalhaes I.L.F."/>
            <person name="Oliveira U."/>
            <person name="Santos F.R."/>
            <person name="Vidigal T.H.D.A."/>
            <person name="Brescovit A.D."/>
            <person name="Santos A.J."/>
        </authorList>
    </citation>
    <scope>NUCLEOTIDE SEQUENCE</scope>
    <source>
        <tissue evidence="1">Shoot tissue taken approximately 20 cm above the soil surface</tissue>
    </source>
</reference>
<protein>
    <submittedName>
        <fullName evidence="1">Uncharacterized protein</fullName>
    </submittedName>
</protein>
<sequence length="54" mass="6417">MNSLSTVLLKCYFFTYMFILRYNTGRKSYVCFVRLALYTVDQHNQTGIDITYTC</sequence>
<dbReference type="EMBL" id="GBRH01172376">
    <property type="protein sequence ID" value="JAE25520.1"/>
    <property type="molecule type" value="Transcribed_RNA"/>
</dbReference>
<proteinExistence type="predicted"/>